<evidence type="ECO:0000259" key="4">
    <source>
        <dbReference type="SMART" id="SM00829"/>
    </source>
</evidence>
<dbReference type="Pfam" id="PF00107">
    <property type="entry name" value="ADH_zinc_N"/>
    <property type="match status" value="1"/>
</dbReference>
<evidence type="ECO:0000313" key="6">
    <source>
        <dbReference type="Proteomes" id="UP000076881"/>
    </source>
</evidence>
<evidence type="ECO:0000256" key="1">
    <source>
        <dbReference type="ARBA" id="ARBA00005179"/>
    </source>
</evidence>
<keyword evidence="3" id="KW-0560">Oxidoreductase</keyword>
<name>A0A168IP05_CORDF</name>
<feature type="domain" description="Enoyl reductase (ER)" evidence="4">
    <location>
        <begin position="14"/>
        <end position="328"/>
    </location>
</feature>
<dbReference type="SMART" id="SM00829">
    <property type="entry name" value="PKS_ER"/>
    <property type="match status" value="1"/>
</dbReference>
<dbReference type="OrthoDB" id="9992527at2759"/>
<dbReference type="InterPro" id="IPR047122">
    <property type="entry name" value="Trans-enoyl_RdTase-like"/>
</dbReference>
<dbReference type="InterPro" id="IPR011032">
    <property type="entry name" value="GroES-like_sf"/>
</dbReference>
<organism evidence="5 6">
    <name type="scientific">Akanthomyces lecanii RCEF 1005</name>
    <dbReference type="NCBI Taxonomy" id="1081108"/>
    <lineage>
        <taxon>Eukaryota</taxon>
        <taxon>Fungi</taxon>
        <taxon>Dikarya</taxon>
        <taxon>Ascomycota</taxon>
        <taxon>Pezizomycotina</taxon>
        <taxon>Sordariomycetes</taxon>
        <taxon>Hypocreomycetidae</taxon>
        <taxon>Hypocreales</taxon>
        <taxon>Cordycipitaceae</taxon>
        <taxon>Akanthomyces</taxon>
        <taxon>Cordyceps confragosa</taxon>
    </lineage>
</organism>
<dbReference type="EMBL" id="AZHF01000002">
    <property type="protein sequence ID" value="OAA79491.1"/>
    <property type="molecule type" value="Genomic_DNA"/>
</dbReference>
<dbReference type="PANTHER" id="PTHR45348">
    <property type="entry name" value="HYPOTHETICAL OXIDOREDUCTASE (EUROFUNG)"/>
    <property type="match status" value="1"/>
</dbReference>
<dbReference type="STRING" id="1081108.A0A168IP05"/>
<dbReference type="GO" id="GO:0016651">
    <property type="term" value="F:oxidoreductase activity, acting on NAD(P)H"/>
    <property type="evidence" value="ECO:0007669"/>
    <property type="project" value="InterPro"/>
</dbReference>
<dbReference type="PANTHER" id="PTHR45348:SF3">
    <property type="entry name" value="ENOYL REDUCTASE (ER) DOMAIN-CONTAINING PROTEIN"/>
    <property type="match status" value="1"/>
</dbReference>
<dbReference type="InterPro" id="IPR013154">
    <property type="entry name" value="ADH-like_N"/>
</dbReference>
<comment type="pathway">
    <text evidence="1">Secondary metabolite biosynthesis.</text>
</comment>
<evidence type="ECO:0000256" key="3">
    <source>
        <dbReference type="ARBA" id="ARBA00023002"/>
    </source>
</evidence>
<dbReference type="CDD" id="cd08249">
    <property type="entry name" value="enoyl_reductase_like"/>
    <property type="match status" value="1"/>
</dbReference>
<dbReference type="InterPro" id="IPR036291">
    <property type="entry name" value="NAD(P)-bd_dom_sf"/>
</dbReference>
<dbReference type="AlphaFoldDB" id="A0A168IP05"/>
<evidence type="ECO:0000313" key="5">
    <source>
        <dbReference type="EMBL" id="OAA79491.1"/>
    </source>
</evidence>
<reference evidence="5 6" key="1">
    <citation type="journal article" date="2016" name="Genome Biol. Evol.">
        <title>Divergent and convergent evolution of fungal pathogenicity.</title>
        <authorList>
            <person name="Shang Y."/>
            <person name="Xiao G."/>
            <person name="Zheng P."/>
            <person name="Cen K."/>
            <person name="Zhan S."/>
            <person name="Wang C."/>
        </authorList>
    </citation>
    <scope>NUCLEOTIDE SEQUENCE [LARGE SCALE GENOMIC DNA]</scope>
    <source>
        <strain evidence="5 6">RCEF 1005</strain>
    </source>
</reference>
<dbReference type="InterPro" id="IPR020843">
    <property type="entry name" value="ER"/>
</dbReference>
<dbReference type="SUPFAM" id="SSF51735">
    <property type="entry name" value="NAD(P)-binding Rossmann-fold domains"/>
    <property type="match status" value="1"/>
</dbReference>
<dbReference type="InterPro" id="IPR013149">
    <property type="entry name" value="ADH-like_C"/>
</dbReference>
<protein>
    <submittedName>
        <fullName evidence="5">Alcohol dehydrogenase superfamily, zinc-type</fullName>
    </submittedName>
</protein>
<dbReference type="Pfam" id="PF08240">
    <property type="entry name" value="ADH_N"/>
    <property type="match status" value="1"/>
</dbReference>
<dbReference type="Gene3D" id="3.90.180.10">
    <property type="entry name" value="Medium-chain alcohol dehydrogenases, catalytic domain"/>
    <property type="match status" value="1"/>
</dbReference>
<accession>A0A168IP05</accession>
<dbReference type="SUPFAM" id="SSF50129">
    <property type="entry name" value="GroES-like"/>
    <property type="match status" value="1"/>
</dbReference>
<evidence type="ECO:0000256" key="2">
    <source>
        <dbReference type="ARBA" id="ARBA00008072"/>
    </source>
</evidence>
<sequence>MALPSTQTSIAIAAPRQPLVAVSSPVHPPPPGHVVMRVLWAASTPLDLHRADGGLLVPSYPYLAGGGGAAGTLAAVSSSGDTKGLAVGDRVTSFAFRGGAEANHQEYMTVPAYLVSKVPDGIPLQAAVTVPVNLVTVFHAAVRDLGLALPWPRPADDGEMPQRHRSILIWGASSSVGVFAVQVLRHWGYTRILAVASARHHDYLAGLGATACFDYTRPFVVDDVRRHIKERDGEGATVPYILDCIGSLQRTLAPLTQIATRGSVVAVMLPIIVRDASVAEAPEYEMDASRCLPGQWADGVEVRGVRTHFYLDLWTAFLLLTLVGRGVLQDPEFREKMQPEMVPKLLAQGVVQPNRQRVVEGATMLERAQRALDLLRDKAVSGERLVWRVSEE</sequence>
<keyword evidence="6" id="KW-1185">Reference proteome</keyword>
<comment type="caution">
    <text evidence="5">The sequence shown here is derived from an EMBL/GenBank/DDBJ whole genome shotgun (WGS) entry which is preliminary data.</text>
</comment>
<dbReference type="Gene3D" id="3.40.50.720">
    <property type="entry name" value="NAD(P)-binding Rossmann-like Domain"/>
    <property type="match status" value="1"/>
</dbReference>
<gene>
    <name evidence="5" type="ORF">LEL_02977</name>
</gene>
<dbReference type="Proteomes" id="UP000076881">
    <property type="component" value="Unassembled WGS sequence"/>
</dbReference>
<comment type="similarity">
    <text evidence="2">Belongs to the zinc-containing alcohol dehydrogenase family.</text>
</comment>
<proteinExistence type="inferred from homology"/>